<feature type="transmembrane region" description="Helical" evidence="1">
    <location>
        <begin position="146"/>
        <end position="171"/>
    </location>
</feature>
<feature type="transmembrane region" description="Helical" evidence="1">
    <location>
        <begin position="63"/>
        <end position="81"/>
    </location>
</feature>
<reference evidence="2" key="1">
    <citation type="submission" date="2023-03" db="EMBL/GenBank/DDBJ databases">
        <authorList>
            <person name="Shen W."/>
            <person name="Cai J."/>
        </authorList>
    </citation>
    <scope>NUCLEOTIDE SEQUENCE</scope>
    <source>
        <strain evidence="2">K72-2</strain>
    </source>
</reference>
<protein>
    <submittedName>
        <fullName evidence="2">DUF975 family protein</fullName>
    </submittedName>
</protein>
<organism evidence="2 3">
    <name type="scientific">Enterococcus casseliflavus</name>
    <name type="common">Enterococcus flavescens</name>
    <dbReference type="NCBI Taxonomy" id="37734"/>
    <lineage>
        <taxon>Bacteria</taxon>
        <taxon>Bacillati</taxon>
        <taxon>Bacillota</taxon>
        <taxon>Bacilli</taxon>
        <taxon>Lactobacillales</taxon>
        <taxon>Enterococcaceae</taxon>
        <taxon>Enterococcus</taxon>
    </lineage>
</organism>
<proteinExistence type="predicted"/>
<dbReference type="RefSeq" id="WP_311903854.1">
    <property type="nucleotide sequence ID" value="NZ_JARQDV010000003.1"/>
</dbReference>
<dbReference type="PANTHER" id="PTHR40076">
    <property type="entry name" value="MEMBRANE PROTEIN-RELATED"/>
    <property type="match status" value="1"/>
</dbReference>
<name>A0AAW8UNX3_ENTCA</name>
<feature type="transmembrane region" description="Helical" evidence="1">
    <location>
        <begin position="102"/>
        <end position="126"/>
    </location>
</feature>
<dbReference type="PANTHER" id="PTHR40076:SF1">
    <property type="entry name" value="MEMBRANE PROTEIN"/>
    <property type="match status" value="1"/>
</dbReference>
<keyword evidence="1" id="KW-0812">Transmembrane</keyword>
<keyword evidence="1" id="KW-1133">Transmembrane helix</keyword>
<dbReference type="InterPro" id="IPR010380">
    <property type="entry name" value="DUF975"/>
</dbReference>
<keyword evidence="1" id="KW-0472">Membrane</keyword>
<dbReference type="AlphaFoldDB" id="A0AAW8UNX3"/>
<feature type="transmembrane region" description="Helical" evidence="1">
    <location>
        <begin position="21"/>
        <end position="43"/>
    </location>
</feature>
<dbReference type="Pfam" id="PF06161">
    <property type="entry name" value="DUF975"/>
    <property type="match status" value="1"/>
</dbReference>
<dbReference type="EMBL" id="JARQDV010000003">
    <property type="protein sequence ID" value="MDT2964431.1"/>
    <property type="molecule type" value="Genomic_DNA"/>
</dbReference>
<feature type="transmembrane region" description="Helical" evidence="1">
    <location>
        <begin position="212"/>
        <end position="237"/>
    </location>
</feature>
<gene>
    <name evidence="2" type="ORF">P7I32_07395</name>
</gene>
<evidence type="ECO:0000256" key="1">
    <source>
        <dbReference type="SAM" id="Phobius"/>
    </source>
</evidence>
<evidence type="ECO:0000313" key="3">
    <source>
        <dbReference type="Proteomes" id="UP001268896"/>
    </source>
</evidence>
<accession>A0AAW8UNX3</accession>
<evidence type="ECO:0000313" key="2">
    <source>
        <dbReference type="EMBL" id="MDT2964431.1"/>
    </source>
</evidence>
<comment type="caution">
    <text evidence="2">The sequence shown here is derived from an EMBL/GenBank/DDBJ whole genome shotgun (WGS) entry which is preliminary data.</text>
</comment>
<dbReference type="Proteomes" id="UP001268896">
    <property type="component" value="Unassembled WGS sequence"/>
</dbReference>
<sequence length="261" mass="29256">MRSNTMIRETAKNSLRGFWGTFVLSILATVAVQAVVSSLFSSIGTSFGANNAGSWIDLILDNFVFFAFSVALSIMALYLVRGRGIKVGDIFLVFDKRLYVPFLLLNLVSALLNYLLSFAIFLPQFVLSGLNQYLDLVFNFNRGISIDLAMFNGSLAFVLGTFLAIILFFFLSQVVTGVIQLAIYLRYDQPELGVLQSIKVAFALLRPHLGQYIWLQLSLIGWFVLGFLALMIGMLWANAYAYAVNAVFYEELINEQRAMIR</sequence>